<name>A0A1H5XD97_9GAMM</name>
<dbReference type="AlphaFoldDB" id="A0A1H5XD97"/>
<reference evidence="1 2" key="1">
    <citation type="submission" date="2016-10" db="EMBL/GenBank/DDBJ databases">
        <authorList>
            <person name="de Groot N.N."/>
        </authorList>
    </citation>
    <scope>NUCLEOTIDE SEQUENCE [LARGE SCALE GENOMIC DNA]</scope>
    <source>
        <strain evidence="1 2">DSM 22012</strain>
    </source>
</reference>
<organism evidence="1 2">
    <name type="scientific">Marinobacterium lutimaris</name>
    <dbReference type="NCBI Taxonomy" id="568106"/>
    <lineage>
        <taxon>Bacteria</taxon>
        <taxon>Pseudomonadati</taxon>
        <taxon>Pseudomonadota</taxon>
        <taxon>Gammaproteobacteria</taxon>
        <taxon>Oceanospirillales</taxon>
        <taxon>Oceanospirillaceae</taxon>
        <taxon>Marinobacterium</taxon>
    </lineage>
</organism>
<evidence type="ECO:0000313" key="2">
    <source>
        <dbReference type="Proteomes" id="UP000236745"/>
    </source>
</evidence>
<sequence length="299" mass="34530">MSSSIRRRVGFFKEGENGGFDISIHSQDFDDECYAELNHITDVINKIKPAITSFEIVQNNIHEIKSSVEEHIEDLKSVKAPSPIVVDESLDAMVIFAQRVSNFLASASLYLTNSEVLIKKVFGKKSSELASWNEYRRSMHEESFAYRFMYDLRNYSQHYGLPISGHNVLIDNMLTNDKSIELSVYVSRNSLLEDDFNWRKLRAEIENQGENIDIIPLVDIYFGILKKLLVKYIDLHAEDLISCNSYISTFYKIFGIPKDTSPLLFIGEGTEDQPIPQHAEYIPTEQFKWVCKKYMNLKK</sequence>
<keyword evidence="2" id="KW-1185">Reference proteome</keyword>
<evidence type="ECO:0000313" key="1">
    <source>
        <dbReference type="EMBL" id="SEG09623.1"/>
    </source>
</evidence>
<protein>
    <submittedName>
        <fullName evidence="1">Uncharacterized protein</fullName>
    </submittedName>
</protein>
<dbReference type="RefSeq" id="WP_104002258.1">
    <property type="nucleotide sequence ID" value="NZ_FNVQ01000001.1"/>
</dbReference>
<dbReference type="OrthoDB" id="1374948at2"/>
<proteinExistence type="predicted"/>
<gene>
    <name evidence="1" type="ORF">SAMN05444390_1011347</name>
</gene>
<dbReference type="EMBL" id="FNVQ01000001">
    <property type="protein sequence ID" value="SEG09623.1"/>
    <property type="molecule type" value="Genomic_DNA"/>
</dbReference>
<dbReference type="Proteomes" id="UP000236745">
    <property type="component" value="Unassembled WGS sequence"/>
</dbReference>
<accession>A0A1H5XD97</accession>